<dbReference type="AlphaFoldDB" id="A0A354MF24"/>
<dbReference type="PROSITE" id="PS51502">
    <property type="entry name" value="S_R_A_B_BARREL"/>
    <property type="match status" value="1"/>
</dbReference>
<proteinExistence type="predicted"/>
<evidence type="ECO:0000256" key="2">
    <source>
        <dbReference type="SAM" id="SignalP"/>
    </source>
</evidence>
<evidence type="ECO:0000313" key="7">
    <source>
        <dbReference type="EMBL" id="MTV01422.1"/>
    </source>
</evidence>
<evidence type="ECO:0000313" key="8">
    <source>
        <dbReference type="EMBL" id="RHC89105.1"/>
    </source>
</evidence>
<dbReference type="EMBL" id="WNDA01000001">
    <property type="protein sequence ID" value="MTU67665.1"/>
    <property type="molecule type" value="Genomic_DNA"/>
</dbReference>
<dbReference type="OrthoDB" id="9816070at2"/>
<evidence type="ECO:0000313" key="9">
    <source>
        <dbReference type="Proteomes" id="UP000286260"/>
    </source>
</evidence>
<comment type="caution">
    <text evidence="4">The sequence shown here is derived from an EMBL/GenBank/DDBJ whole genome shotgun (WGS) entry which is preliminary data.</text>
</comment>
<sequence>MKKTIFASLTILTFSALMFCCSNAPKQEKVLRHVVMFGFKPEVSAQQIKEVEEAFCALPSQIDLIKGYEWGTDCSPEGLQQGLTHCFFLTFHSDADRDAYLIHPAHKAFGKVLGDKASAVTVVDYWTK</sequence>
<dbReference type="RefSeq" id="WP_005634074.1">
    <property type="nucleotide sequence ID" value="NZ_BAABYG010000001.1"/>
</dbReference>
<dbReference type="STRING" id="46503.ERS852463_00987"/>
<dbReference type="Pfam" id="PF07876">
    <property type="entry name" value="Dabb"/>
    <property type="match status" value="1"/>
</dbReference>
<dbReference type="GeneID" id="49204279"/>
<dbReference type="SUPFAM" id="SSF54909">
    <property type="entry name" value="Dimeric alpha+beta barrel"/>
    <property type="match status" value="1"/>
</dbReference>
<dbReference type="Proteomes" id="UP000482671">
    <property type="component" value="Unassembled WGS sequence"/>
</dbReference>
<feature type="signal peptide" evidence="2">
    <location>
        <begin position="1"/>
        <end position="24"/>
    </location>
</feature>
<evidence type="ECO:0000313" key="10">
    <source>
        <dbReference type="Proteomes" id="UP000434916"/>
    </source>
</evidence>
<keyword evidence="2" id="KW-0732">Signal</keyword>
<dbReference type="InterPro" id="IPR013097">
    <property type="entry name" value="Dabb"/>
</dbReference>
<name>A0A354MF24_9BACT</name>
<dbReference type="InterPro" id="IPR011008">
    <property type="entry name" value="Dimeric_a/b-barrel"/>
</dbReference>
<dbReference type="PANTHER" id="PTHR33178">
    <property type="match status" value="1"/>
</dbReference>
<keyword evidence="10" id="KW-1185">Reference proteome</keyword>
<evidence type="ECO:0000313" key="12">
    <source>
        <dbReference type="Proteomes" id="UP000482671"/>
    </source>
</evidence>
<gene>
    <name evidence="4" type="ORF">CE91St3_02970</name>
    <name evidence="8" type="ORF">DW828_04065</name>
    <name evidence="5" type="ORF">GMD82_01115</name>
    <name evidence="6" type="ORF">GMD92_00860</name>
    <name evidence="7" type="ORF">GME02_07010</name>
</gene>
<dbReference type="Gene3D" id="3.30.70.100">
    <property type="match status" value="1"/>
</dbReference>
<dbReference type="EMBL" id="QSII01000003">
    <property type="protein sequence ID" value="RHC89105.1"/>
    <property type="molecule type" value="Genomic_DNA"/>
</dbReference>
<evidence type="ECO:0000313" key="5">
    <source>
        <dbReference type="EMBL" id="MTU38134.1"/>
    </source>
</evidence>
<comment type="subunit">
    <text evidence="1">Homodimer.</text>
</comment>
<accession>A0A354MF24</accession>
<organism evidence="4 13">
    <name type="scientific">Parabacteroides merdae</name>
    <dbReference type="NCBI Taxonomy" id="46503"/>
    <lineage>
        <taxon>Bacteria</taxon>
        <taxon>Pseudomonadati</taxon>
        <taxon>Bacteroidota</taxon>
        <taxon>Bacteroidia</taxon>
        <taxon>Bacteroidales</taxon>
        <taxon>Tannerellaceae</taxon>
        <taxon>Parabacteroides</taxon>
    </lineage>
</organism>
<evidence type="ECO:0000259" key="3">
    <source>
        <dbReference type="PROSITE" id="PS51502"/>
    </source>
</evidence>
<dbReference type="InterPro" id="IPR044662">
    <property type="entry name" value="HS1/DABB1-like"/>
</dbReference>
<dbReference type="Proteomes" id="UP000286260">
    <property type="component" value="Unassembled WGS sequence"/>
</dbReference>
<dbReference type="SMART" id="SM00886">
    <property type="entry name" value="Dabb"/>
    <property type="match status" value="1"/>
</dbReference>
<evidence type="ECO:0000256" key="1">
    <source>
        <dbReference type="ARBA" id="ARBA00011738"/>
    </source>
</evidence>
<evidence type="ECO:0000313" key="4">
    <source>
        <dbReference type="EMBL" id="GKH70434.1"/>
    </source>
</evidence>
<dbReference type="EMBL" id="WNDD01000006">
    <property type="protein sequence ID" value="MTV01422.1"/>
    <property type="molecule type" value="Genomic_DNA"/>
</dbReference>
<dbReference type="Proteomes" id="UP001055114">
    <property type="component" value="Unassembled WGS sequence"/>
</dbReference>
<evidence type="ECO:0000313" key="6">
    <source>
        <dbReference type="EMBL" id="MTU67665.1"/>
    </source>
</evidence>
<dbReference type="EMBL" id="BQNZ01000001">
    <property type="protein sequence ID" value="GKH70434.1"/>
    <property type="molecule type" value="Genomic_DNA"/>
</dbReference>
<evidence type="ECO:0000313" key="13">
    <source>
        <dbReference type="Proteomes" id="UP001055114"/>
    </source>
</evidence>
<protein>
    <submittedName>
        <fullName evidence="5">Dabb family protein</fullName>
    </submittedName>
    <submittedName>
        <fullName evidence="4">Stress responsive protein</fullName>
    </submittedName>
</protein>
<feature type="domain" description="Stress-response A/B barrel" evidence="3">
    <location>
        <begin position="31"/>
        <end position="125"/>
    </location>
</feature>
<reference evidence="10 11" key="2">
    <citation type="journal article" date="2019" name="Nat. Med.">
        <title>A library of human gut bacterial isolates paired with longitudinal multiomics data enables mechanistic microbiome research.</title>
        <authorList>
            <person name="Poyet M."/>
            <person name="Groussin M."/>
            <person name="Gibbons S.M."/>
            <person name="Avila-Pacheco J."/>
            <person name="Jiang X."/>
            <person name="Kearney S.M."/>
            <person name="Perrotta A.R."/>
            <person name="Berdy B."/>
            <person name="Zhao S."/>
            <person name="Lieberman T.D."/>
            <person name="Swanson P.K."/>
            <person name="Smith M."/>
            <person name="Roesemann S."/>
            <person name="Alexander J.E."/>
            <person name="Rich S.A."/>
            <person name="Livny J."/>
            <person name="Vlamakis H."/>
            <person name="Clish C."/>
            <person name="Bullock K."/>
            <person name="Deik A."/>
            <person name="Scott J."/>
            <person name="Pierce K.A."/>
            <person name="Xavier R.J."/>
            <person name="Alm E.J."/>
        </authorList>
    </citation>
    <scope>NUCLEOTIDE SEQUENCE [LARGE SCALE GENOMIC DNA]</scope>
    <source>
        <strain evidence="7 12">BIOML-A11</strain>
        <strain evidence="6 11">BIOML-A16</strain>
        <strain evidence="5 10">BIOML-A29</strain>
    </source>
</reference>
<reference evidence="4" key="3">
    <citation type="submission" date="2022-01" db="EMBL/GenBank/DDBJ databases">
        <title>Novel bile acid biosynthetic pathways are enriched in the microbiome of centenarians.</title>
        <authorList>
            <person name="Sato Y."/>
            <person name="Atarashi K."/>
            <person name="Plichta R.D."/>
            <person name="Arai Y."/>
            <person name="Sasajima S."/>
            <person name="Kearney M.S."/>
            <person name="Suda W."/>
            <person name="Takeshita K."/>
            <person name="Sasaki T."/>
            <person name="Okamoto S."/>
            <person name="Skelly N.A."/>
            <person name="Okamura Y."/>
            <person name="Vlamakis H."/>
            <person name="Li Y."/>
            <person name="Tanoue T."/>
            <person name="Takei H."/>
            <person name="Nittono H."/>
            <person name="Narushima S."/>
            <person name="Irie J."/>
            <person name="Itoh H."/>
            <person name="Moriya K."/>
            <person name="Sugiura Y."/>
            <person name="Suematsu M."/>
            <person name="Moritoki N."/>
            <person name="Shibata S."/>
            <person name="Littman R.D."/>
            <person name="Fischbach A.M."/>
            <person name="Uwamino Y."/>
            <person name="Inoue T."/>
            <person name="Honda A."/>
            <person name="Hattori M."/>
            <person name="Murai T."/>
            <person name="Xavier J.R."/>
            <person name="Hirose N."/>
            <person name="Honda K."/>
        </authorList>
    </citation>
    <scope>NUCLEOTIDE SEQUENCE</scope>
    <source>
        <strain evidence="4">CE91-St3</strain>
    </source>
</reference>
<evidence type="ECO:0000313" key="11">
    <source>
        <dbReference type="Proteomes" id="UP000448908"/>
    </source>
</evidence>
<reference evidence="8 9" key="1">
    <citation type="submission" date="2018-08" db="EMBL/GenBank/DDBJ databases">
        <title>A genome reference for cultivated species of the human gut microbiota.</title>
        <authorList>
            <person name="Zou Y."/>
            <person name="Xue W."/>
            <person name="Luo G."/>
        </authorList>
    </citation>
    <scope>NUCLEOTIDE SEQUENCE [LARGE SCALE GENOMIC DNA]</scope>
    <source>
        <strain evidence="8 9">AM34-17</strain>
    </source>
</reference>
<dbReference type="PANTHER" id="PTHR33178:SF10">
    <property type="entry name" value="STRESS-RESPONSE A_B BARREL DOMAIN-CONTAINING PROTEIN"/>
    <property type="match status" value="1"/>
</dbReference>
<dbReference type="Proteomes" id="UP000434916">
    <property type="component" value="Unassembled WGS sequence"/>
</dbReference>
<feature type="chain" id="PRO_5044584874" evidence="2">
    <location>
        <begin position="25"/>
        <end position="128"/>
    </location>
</feature>
<dbReference type="EMBL" id="WNCN01000001">
    <property type="protein sequence ID" value="MTU38134.1"/>
    <property type="molecule type" value="Genomic_DNA"/>
</dbReference>
<dbReference type="Proteomes" id="UP000448908">
    <property type="component" value="Unassembled WGS sequence"/>
</dbReference>